<reference evidence="3" key="1">
    <citation type="submission" date="2023-04" db="EMBL/GenBank/DDBJ databases">
        <title>Phytophthora fragariaefolia NBRC 109709.</title>
        <authorList>
            <person name="Ichikawa N."/>
            <person name="Sato H."/>
            <person name="Tonouchi N."/>
        </authorList>
    </citation>
    <scope>NUCLEOTIDE SEQUENCE</scope>
    <source>
        <strain evidence="3">NBRC 109709</strain>
    </source>
</reference>
<feature type="compositionally biased region" description="Polar residues" evidence="1">
    <location>
        <begin position="1"/>
        <end position="10"/>
    </location>
</feature>
<keyword evidence="4" id="KW-1185">Reference proteome</keyword>
<evidence type="ECO:0000313" key="3">
    <source>
        <dbReference type="EMBL" id="GMF53853.1"/>
    </source>
</evidence>
<dbReference type="Pfam" id="PF03732">
    <property type="entry name" value="Retrotrans_gag"/>
    <property type="match status" value="1"/>
</dbReference>
<protein>
    <submittedName>
        <fullName evidence="3">Unnamed protein product</fullName>
    </submittedName>
</protein>
<feature type="compositionally biased region" description="Basic and acidic residues" evidence="1">
    <location>
        <begin position="239"/>
        <end position="279"/>
    </location>
</feature>
<sequence>MVAPRSSNSADRLARDTEPSNAQRGDARASDVLARQVREVSEMERLNATPKLELATHRPLAQIKAFSGLRNKSENSMQWLRTFVYEMKGTRTPPNEWCMAFELTLRDGALHWYRQLPRKTKRRWKLLSNAFIKYYCSQYRQSTKARYYSAKREGSEHVCDYLNRLNGYARNAGVQFEKGGRHSKEHVNRFLESCGDRGLERRLCHLRVKDIHELEEIINDILTSEERSSTRENSAYLSRGRDRSHGRDERRAKTSRDGYRQDRHDRHGREYDRRMDNSRHTPRISLAEASLSELMAELQVRKSKYGKSERSKTRDMRRSLEDISSEDGEDRLTDNDQSGSDYAEPPSTETGFVPIGPPQLASPPVDADCVYAFVGESKWLKTHRREEVKEVNTTEIERERNGSFGGGESDERKTEEWNSGGSEGLVSSVTQKTWQDYHPENVIKLLSGERLGWWSAQKFDKRVRMRALVQGAVNNACWTLERMLV</sequence>
<evidence type="ECO:0000259" key="2">
    <source>
        <dbReference type="Pfam" id="PF03732"/>
    </source>
</evidence>
<organism evidence="3 4">
    <name type="scientific">Phytophthora fragariaefolia</name>
    <dbReference type="NCBI Taxonomy" id="1490495"/>
    <lineage>
        <taxon>Eukaryota</taxon>
        <taxon>Sar</taxon>
        <taxon>Stramenopiles</taxon>
        <taxon>Oomycota</taxon>
        <taxon>Peronosporomycetes</taxon>
        <taxon>Peronosporales</taxon>
        <taxon>Peronosporaceae</taxon>
        <taxon>Phytophthora</taxon>
    </lineage>
</organism>
<accession>A0A9W6Y6I8</accession>
<dbReference type="EMBL" id="BSXT01003380">
    <property type="protein sequence ID" value="GMF53853.1"/>
    <property type="molecule type" value="Genomic_DNA"/>
</dbReference>
<dbReference type="OrthoDB" id="122654at2759"/>
<evidence type="ECO:0000256" key="1">
    <source>
        <dbReference type="SAM" id="MobiDB-lite"/>
    </source>
</evidence>
<dbReference type="PANTHER" id="PTHR33223">
    <property type="entry name" value="CCHC-TYPE DOMAIN-CONTAINING PROTEIN"/>
    <property type="match status" value="1"/>
</dbReference>
<name>A0A9W6Y6I8_9STRA</name>
<feature type="compositionally biased region" description="Basic and acidic residues" evidence="1">
    <location>
        <begin position="306"/>
        <end position="321"/>
    </location>
</feature>
<gene>
    <name evidence="3" type="ORF">Pfra01_002234400</name>
</gene>
<feature type="region of interest" description="Disordered" evidence="1">
    <location>
        <begin position="228"/>
        <end position="282"/>
    </location>
</feature>
<evidence type="ECO:0000313" key="4">
    <source>
        <dbReference type="Proteomes" id="UP001165121"/>
    </source>
</evidence>
<comment type="caution">
    <text evidence="3">The sequence shown here is derived from an EMBL/GenBank/DDBJ whole genome shotgun (WGS) entry which is preliminary data.</text>
</comment>
<proteinExistence type="predicted"/>
<dbReference type="InterPro" id="IPR005162">
    <property type="entry name" value="Retrotrans_gag_dom"/>
</dbReference>
<feature type="region of interest" description="Disordered" evidence="1">
    <location>
        <begin position="1"/>
        <end position="30"/>
    </location>
</feature>
<feature type="compositionally biased region" description="Basic and acidic residues" evidence="1">
    <location>
        <begin position="390"/>
        <end position="401"/>
    </location>
</feature>
<feature type="region of interest" description="Disordered" evidence="1">
    <location>
        <begin position="301"/>
        <end position="360"/>
    </location>
</feature>
<dbReference type="PANTHER" id="PTHR33223:SF6">
    <property type="entry name" value="CCHC-TYPE DOMAIN-CONTAINING PROTEIN"/>
    <property type="match status" value="1"/>
</dbReference>
<feature type="domain" description="Retrotransposon gag" evidence="2">
    <location>
        <begin position="101"/>
        <end position="178"/>
    </location>
</feature>
<dbReference type="AlphaFoldDB" id="A0A9W6Y6I8"/>
<feature type="region of interest" description="Disordered" evidence="1">
    <location>
        <begin position="390"/>
        <end position="425"/>
    </location>
</feature>
<dbReference type="Proteomes" id="UP001165121">
    <property type="component" value="Unassembled WGS sequence"/>
</dbReference>